<dbReference type="RefSeq" id="WP_087357602.1">
    <property type="nucleotide sequence ID" value="NZ_AP031415.1"/>
</dbReference>
<dbReference type="Proteomes" id="UP000195305">
    <property type="component" value="Unassembled WGS sequence"/>
</dbReference>
<comment type="similarity">
    <text evidence="8">Belongs to the SecE/SEC61-gamma family.</text>
</comment>
<organism evidence="9 10">
    <name type="scientific">Massilimicrobiota timonensis</name>
    <dbReference type="NCBI Taxonomy" id="1776392"/>
    <lineage>
        <taxon>Bacteria</taxon>
        <taxon>Bacillati</taxon>
        <taxon>Bacillota</taxon>
        <taxon>Erysipelotrichia</taxon>
        <taxon>Erysipelotrichales</taxon>
        <taxon>Erysipelotrichaceae</taxon>
        <taxon>Massilimicrobiota</taxon>
    </lineage>
</organism>
<evidence type="ECO:0000256" key="7">
    <source>
        <dbReference type="ARBA" id="ARBA00023136"/>
    </source>
</evidence>
<dbReference type="GO" id="GO:0008320">
    <property type="term" value="F:protein transmembrane transporter activity"/>
    <property type="evidence" value="ECO:0007669"/>
    <property type="project" value="UniProtKB-UniRule"/>
</dbReference>
<evidence type="ECO:0000256" key="8">
    <source>
        <dbReference type="HAMAP-Rule" id="MF_00422"/>
    </source>
</evidence>
<dbReference type="NCBIfam" id="TIGR00964">
    <property type="entry name" value="secE_bact"/>
    <property type="match status" value="1"/>
</dbReference>
<accession>A0A1Y4T1N2</accession>
<keyword evidence="3 8" id="KW-0812">Transmembrane</keyword>
<comment type="subcellular location">
    <subcellularLocation>
        <location evidence="8">Cell membrane</location>
        <topology evidence="8">Single-pass membrane protein</topology>
    </subcellularLocation>
    <subcellularLocation>
        <location evidence="1">Membrane</location>
    </subcellularLocation>
</comment>
<evidence type="ECO:0000256" key="6">
    <source>
        <dbReference type="ARBA" id="ARBA00023010"/>
    </source>
</evidence>
<proteinExistence type="inferred from homology"/>
<keyword evidence="10" id="KW-1185">Reference proteome</keyword>
<evidence type="ECO:0000256" key="4">
    <source>
        <dbReference type="ARBA" id="ARBA00022927"/>
    </source>
</evidence>
<dbReference type="HAMAP" id="MF_00422">
    <property type="entry name" value="SecE"/>
    <property type="match status" value="1"/>
</dbReference>
<evidence type="ECO:0000256" key="2">
    <source>
        <dbReference type="ARBA" id="ARBA00022448"/>
    </source>
</evidence>
<evidence type="ECO:0000256" key="5">
    <source>
        <dbReference type="ARBA" id="ARBA00022989"/>
    </source>
</evidence>
<dbReference type="GO" id="GO:0005886">
    <property type="term" value="C:plasma membrane"/>
    <property type="evidence" value="ECO:0007669"/>
    <property type="project" value="UniProtKB-SubCell"/>
</dbReference>
<keyword evidence="4 8" id="KW-0653">Protein transport</keyword>
<dbReference type="Pfam" id="PF00584">
    <property type="entry name" value="SecE"/>
    <property type="match status" value="1"/>
</dbReference>
<dbReference type="Gene3D" id="1.20.5.1030">
    <property type="entry name" value="Preprotein translocase secy subunit"/>
    <property type="match status" value="1"/>
</dbReference>
<dbReference type="GO" id="GO:0006605">
    <property type="term" value="P:protein targeting"/>
    <property type="evidence" value="ECO:0007669"/>
    <property type="project" value="UniProtKB-UniRule"/>
</dbReference>
<comment type="subunit">
    <text evidence="8">Component of the Sec protein translocase complex. Heterotrimer consisting of SecY, SecE and SecG subunits. The heterotrimers can form oligomers, although 1 heterotrimer is thought to be able to translocate proteins. Interacts with the ribosome. Interacts with SecDF, and other proteins may be involved. Interacts with SecA.</text>
</comment>
<evidence type="ECO:0000313" key="9">
    <source>
        <dbReference type="EMBL" id="OUQ35102.1"/>
    </source>
</evidence>
<dbReference type="GO" id="GO:0009306">
    <property type="term" value="P:protein secretion"/>
    <property type="evidence" value="ECO:0007669"/>
    <property type="project" value="UniProtKB-UniRule"/>
</dbReference>
<dbReference type="AlphaFoldDB" id="A0A1Y4T1N2"/>
<dbReference type="OrthoDB" id="9799073at2"/>
<evidence type="ECO:0000313" key="10">
    <source>
        <dbReference type="Proteomes" id="UP000195305"/>
    </source>
</evidence>
<name>A0A1Y4T1N2_9FIRM</name>
<gene>
    <name evidence="8" type="primary">secE</name>
    <name evidence="9" type="ORF">B5E75_04550</name>
</gene>
<keyword evidence="6 8" id="KW-0811">Translocation</keyword>
<dbReference type="InterPro" id="IPR005807">
    <property type="entry name" value="SecE_bac"/>
</dbReference>
<sequence length="62" mass="7112">MKIKEWCTLKGIRAEIKNIHWLTKKELAYNSVVVLVFCFLFGVYFYGSDAVIALILKALGMN</sequence>
<reference evidence="9 10" key="1">
    <citation type="journal article" date="2018" name="BMC Genomics">
        <title>Whole genome sequencing and function prediction of 133 gut anaerobes isolated from chicken caecum in pure cultures.</title>
        <authorList>
            <person name="Medvecky M."/>
            <person name="Cejkova D."/>
            <person name="Polansky O."/>
            <person name="Karasova D."/>
            <person name="Kubasova T."/>
            <person name="Cizek A."/>
            <person name="Rychlik I."/>
        </authorList>
    </citation>
    <scope>NUCLEOTIDE SEQUENCE [LARGE SCALE GENOMIC DNA]</scope>
    <source>
        <strain evidence="9 10">An13</strain>
    </source>
</reference>
<evidence type="ECO:0000256" key="3">
    <source>
        <dbReference type="ARBA" id="ARBA00022692"/>
    </source>
</evidence>
<keyword evidence="5 8" id="KW-1133">Transmembrane helix</keyword>
<dbReference type="GO" id="GO:0065002">
    <property type="term" value="P:intracellular protein transmembrane transport"/>
    <property type="evidence" value="ECO:0007669"/>
    <property type="project" value="UniProtKB-UniRule"/>
</dbReference>
<evidence type="ECO:0000256" key="1">
    <source>
        <dbReference type="ARBA" id="ARBA00004370"/>
    </source>
</evidence>
<dbReference type="InterPro" id="IPR001901">
    <property type="entry name" value="Translocase_SecE/Sec61-g"/>
</dbReference>
<keyword evidence="7 8" id="KW-0472">Membrane</keyword>
<dbReference type="EMBL" id="NFLJ01000010">
    <property type="protein sequence ID" value="OUQ35102.1"/>
    <property type="molecule type" value="Genomic_DNA"/>
</dbReference>
<comment type="caution">
    <text evidence="9">The sequence shown here is derived from an EMBL/GenBank/DDBJ whole genome shotgun (WGS) entry which is preliminary data.</text>
</comment>
<comment type="function">
    <text evidence="8">Essential subunit of the Sec protein translocation channel SecYEG. Clamps together the 2 halves of SecY. May contact the channel plug during translocation.</text>
</comment>
<keyword evidence="8" id="KW-1003">Cell membrane</keyword>
<keyword evidence="2 8" id="KW-0813">Transport</keyword>
<dbReference type="GO" id="GO:0043952">
    <property type="term" value="P:protein transport by the Sec complex"/>
    <property type="evidence" value="ECO:0007669"/>
    <property type="project" value="UniProtKB-UniRule"/>
</dbReference>
<protein>
    <recommendedName>
        <fullName evidence="8">Protein translocase subunit SecE</fullName>
    </recommendedName>
</protein>
<dbReference type="InterPro" id="IPR038379">
    <property type="entry name" value="SecE_sf"/>
</dbReference>
<feature type="transmembrane region" description="Helical" evidence="8">
    <location>
        <begin position="27"/>
        <end position="47"/>
    </location>
</feature>